<accession>A0A0N4UZI8</accession>
<protein>
    <submittedName>
        <fullName evidence="3">PH domain-containing protein</fullName>
    </submittedName>
</protein>
<dbReference type="Proteomes" id="UP000274131">
    <property type="component" value="Unassembled WGS sequence"/>
</dbReference>
<evidence type="ECO:0000313" key="1">
    <source>
        <dbReference type="EMBL" id="VDD87609.1"/>
    </source>
</evidence>
<gene>
    <name evidence="1" type="ORF">EVEC_LOCUS2752</name>
</gene>
<evidence type="ECO:0000313" key="2">
    <source>
        <dbReference type="Proteomes" id="UP000274131"/>
    </source>
</evidence>
<name>A0A0N4UZI8_ENTVE</name>
<dbReference type="OrthoDB" id="201362at2759"/>
<dbReference type="EMBL" id="UXUI01007444">
    <property type="protein sequence ID" value="VDD87609.1"/>
    <property type="molecule type" value="Genomic_DNA"/>
</dbReference>
<evidence type="ECO:0000313" key="3">
    <source>
        <dbReference type="WBParaSite" id="EVEC_0000304401-mRNA-1"/>
    </source>
</evidence>
<dbReference type="AlphaFoldDB" id="A0A0N4UZI8"/>
<reference evidence="3" key="1">
    <citation type="submission" date="2017-02" db="UniProtKB">
        <authorList>
            <consortium name="WormBaseParasite"/>
        </authorList>
    </citation>
    <scope>IDENTIFICATION</scope>
</reference>
<reference evidence="1 2" key="2">
    <citation type="submission" date="2018-10" db="EMBL/GenBank/DDBJ databases">
        <authorList>
            <consortium name="Pathogen Informatics"/>
        </authorList>
    </citation>
    <scope>NUCLEOTIDE SEQUENCE [LARGE SCALE GENOMIC DNA]</scope>
</reference>
<dbReference type="WBParaSite" id="EVEC_0000304401-mRNA-1">
    <property type="protein sequence ID" value="EVEC_0000304401-mRNA-1"/>
    <property type="gene ID" value="EVEC_0000304401"/>
</dbReference>
<proteinExistence type="predicted"/>
<organism evidence="3">
    <name type="scientific">Enterobius vermicularis</name>
    <name type="common">Human pinworm</name>
    <dbReference type="NCBI Taxonomy" id="51028"/>
    <lineage>
        <taxon>Eukaryota</taxon>
        <taxon>Metazoa</taxon>
        <taxon>Ecdysozoa</taxon>
        <taxon>Nematoda</taxon>
        <taxon>Chromadorea</taxon>
        <taxon>Rhabditida</taxon>
        <taxon>Spirurina</taxon>
        <taxon>Oxyuridomorpha</taxon>
        <taxon>Oxyuroidea</taxon>
        <taxon>Oxyuridae</taxon>
        <taxon>Enterobius</taxon>
    </lineage>
</organism>
<keyword evidence="2" id="KW-1185">Reference proteome</keyword>
<sequence>MKNVVGAGIETSPKSDLLKYELELVGSDPSDLELLLCANFYLTFELVFPTGLLKHLKWDVRNVEIKVGNRSYAAQILILENCVFFWVGTRCELDSFYFARNDRGLALLETLDTAHAHLDRFTGKISELFPEKQVLFGTDLKVDDSTFWFELLQKLVEEVSNNRSLYQLSAENYSELP</sequence>